<dbReference type="EMBL" id="QUNI01000004">
    <property type="protein sequence ID" value="REG99801.1"/>
    <property type="molecule type" value="Genomic_DNA"/>
</dbReference>
<dbReference type="OrthoDB" id="268467at2"/>
<evidence type="ECO:0000313" key="2">
    <source>
        <dbReference type="EMBL" id="REG99801.1"/>
    </source>
</evidence>
<keyword evidence="3" id="KW-1185">Reference proteome</keyword>
<accession>A0A3E0ENQ9</accession>
<evidence type="ECO:0000259" key="1">
    <source>
        <dbReference type="Pfam" id="PF18145"/>
    </source>
</evidence>
<protein>
    <recommendedName>
        <fullName evidence="1">SMODS-associated and fused to various effectors domain-containing protein</fullName>
    </recommendedName>
</protein>
<dbReference type="AlphaFoldDB" id="A0A3E0ENQ9"/>
<comment type="caution">
    <text evidence="2">The sequence shown here is derived from an EMBL/GenBank/DDBJ whole genome shotgun (WGS) entry which is preliminary data.</text>
</comment>
<proteinExistence type="predicted"/>
<dbReference type="Proteomes" id="UP000257136">
    <property type="component" value="Unassembled WGS sequence"/>
</dbReference>
<reference evidence="2 3" key="1">
    <citation type="submission" date="2018-08" db="EMBL/GenBank/DDBJ databases">
        <title>Genomic Encyclopedia of Archaeal and Bacterial Type Strains, Phase II (KMG-II): from individual species to whole genera.</title>
        <authorList>
            <person name="Goeker M."/>
        </authorList>
    </citation>
    <scope>NUCLEOTIDE SEQUENCE [LARGE SCALE GENOMIC DNA]</scope>
    <source>
        <strain evidence="2 3">DSM 100880</strain>
    </source>
</reference>
<dbReference type="RefSeq" id="WP_115812722.1">
    <property type="nucleotide sequence ID" value="NZ_QUNI01000004.1"/>
</dbReference>
<gene>
    <name evidence="2" type="ORF">C8P67_104439</name>
</gene>
<evidence type="ECO:0000313" key="3">
    <source>
        <dbReference type="Proteomes" id="UP000257136"/>
    </source>
</evidence>
<name>A0A3E0ENQ9_9FLAO</name>
<dbReference type="Pfam" id="PF18145">
    <property type="entry name" value="SAVED"/>
    <property type="match status" value="1"/>
</dbReference>
<sequence length="508" mass="57622">MADSVLAIQKGFEFQAKFFWYKACSLYRPGSTAVEITYEAESVPGFDDVTISFDPPRLSTYGYSVSRECYQVKFHVDHSRAFDVDALTDPTFIGAVSESLLQKLYKNFQASEEDYATTNYYIINTWGVDRNDDLNYLLNNEGAIIFKRLFDGTTDRSKMGKIRKKWKEHLGLSDDELKKVLRQLRICANSPSGEFFDETLSYGLSAVNLKPLYDDKRTNPYSSLIVRLHEEKSNRLHKDNLYAILEQEDLWVTTTTNKKAEASAGIRTFRKGAENLGLETDKFLCLLKHFESRYILDESLWQGEVLPAVQAFSQELINLEKPIILHLDTHISTAFAIGYYIGNKSGTEITIVQKSPKGRALWKPKLTASGEETEQWDFSEISVNSDGDDLALSISITNDISVEVDLFIRSQLTTVVSVLHAKAISGCGFSAIKDADHILQYIVYLNRKIRAWRIANGTQKKIHIFISAPNSFNFFLGQHGSGYGRISLYEYDFEGIRTGTYVQSLNLP</sequence>
<dbReference type="InterPro" id="IPR040836">
    <property type="entry name" value="SAVED"/>
</dbReference>
<dbReference type="NCBIfam" id="NF033611">
    <property type="entry name" value="SAVED"/>
    <property type="match status" value="1"/>
</dbReference>
<organism evidence="2 3">
    <name type="scientific">Flavobacterium aquicola</name>
    <dbReference type="NCBI Taxonomy" id="1682742"/>
    <lineage>
        <taxon>Bacteria</taxon>
        <taxon>Pseudomonadati</taxon>
        <taxon>Bacteroidota</taxon>
        <taxon>Flavobacteriia</taxon>
        <taxon>Flavobacteriales</taxon>
        <taxon>Flavobacteriaceae</taxon>
        <taxon>Flavobacterium</taxon>
    </lineage>
</organism>
<feature type="domain" description="SMODS-associated and fused to various effectors" evidence="1">
    <location>
        <begin position="307"/>
        <end position="506"/>
    </location>
</feature>